<feature type="repeat" description="WD" evidence="3">
    <location>
        <begin position="701"/>
        <end position="722"/>
    </location>
</feature>
<dbReference type="SMART" id="SM00320">
    <property type="entry name" value="WD40"/>
    <property type="match status" value="6"/>
</dbReference>
<dbReference type="InterPro" id="IPR036322">
    <property type="entry name" value="WD40_repeat_dom_sf"/>
</dbReference>
<comment type="caution">
    <text evidence="5">The sequence shown here is derived from an EMBL/GenBank/DDBJ whole genome shotgun (WGS) entry which is preliminary data.</text>
</comment>
<dbReference type="KEGG" id="qsa:O6P43_016799"/>
<dbReference type="InterPro" id="IPR019775">
    <property type="entry name" value="WD40_repeat_CS"/>
</dbReference>
<feature type="compositionally biased region" description="Basic and acidic residues" evidence="4">
    <location>
        <begin position="132"/>
        <end position="146"/>
    </location>
</feature>
<feature type="repeat" description="WD" evidence="3">
    <location>
        <begin position="406"/>
        <end position="447"/>
    </location>
</feature>
<dbReference type="InterPro" id="IPR040324">
    <property type="entry name" value="WDR44/Dgr2"/>
</dbReference>
<dbReference type="Pfam" id="PF00400">
    <property type="entry name" value="WD40"/>
    <property type="match status" value="4"/>
</dbReference>
<dbReference type="InterPro" id="IPR020472">
    <property type="entry name" value="WD40_PAC1"/>
</dbReference>
<evidence type="ECO:0000313" key="6">
    <source>
        <dbReference type="Proteomes" id="UP001163823"/>
    </source>
</evidence>
<organism evidence="5 6">
    <name type="scientific">Quillaja saponaria</name>
    <name type="common">Soap bark tree</name>
    <dbReference type="NCBI Taxonomy" id="32244"/>
    <lineage>
        <taxon>Eukaryota</taxon>
        <taxon>Viridiplantae</taxon>
        <taxon>Streptophyta</taxon>
        <taxon>Embryophyta</taxon>
        <taxon>Tracheophyta</taxon>
        <taxon>Spermatophyta</taxon>
        <taxon>Magnoliopsida</taxon>
        <taxon>eudicotyledons</taxon>
        <taxon>Gunneridae</taxon>
        <taxon>Pentapetalae</taxon>
        <taxon>rosids</taxon>
        <taxon>fabids</taxon>
        <taxon>Fabales</taxon>
        <taxon>Quillajaceae</taxon>
        <taxon>Quillaja</taxon>
    </lineage>
</organism>
<dbReference type="PANTHER" id="PTHR14221:SF41">
    <property type="entry name" value="TRANSDUCIN_WD40 REPEAT-LIKE SUPERFAMILY PROTEIN"/>
    <property type="match status" value="1"/>
</dbReference>
<dbReference type="EMBL" id="JARAOO010000007">
    <property type="protein sequence ID" value="KAJ7961450.1"/>
    <property type="molecule type" value="Genomic_DNA"/>
</dbReference>
<dbReference type="PANTHER" id="PTHR14221">
    <property type="entry name" value="WD REPEAT DOMAIN 44"/>
    <property type="match status" value="1"/>
</dbReference>
<name>A0AAD7LR40_QUISA</name>
<dbReference type="Proteomes" id="UP001163823">
    <property type="component" value="Chromosome 7"/>
</dbReference>
<dbReference type="PROSITE" id="PS00678">
    <property type="entry name" value="WD_REPEATS_1"/>
    <property type="match status" value="2"/>
</dbReference>
<feature type="repeat" description="WD" evidence="3">
    <location>
        <begin position="515"/>
        <end position="555"/>
    </location>
</feature>
<feature type="compositionally biased region" description="Polar residues" evidence="4">
    <location>
        <begin position="462"/>
        <end position="471"/>
    </location>
</feature>
<feature type="region of interest" description="Disordered" evidence="4">
    <location>
        <begin position="132"/>
        <end position="164"/>
    </location>
</feature>
<dbReference type="PROSITE" id="PS50294">
    <property type="entry name" value="WD_REPEATS_REGION"/>
    <property type="match status" value="3"/>
</dbReference>
<feature type="repeat" description="WD" evidence="3">
    <location>
        <begin position="555"/>
        <end position="589"/>
    </location>
</feature>
<keyword evidence="6" id="KW-1185">Reference proteome</keyword>
<keyword evidence="2" id="KW-0677">Repeat</keyword>
<reference evidence="5" key="1">
    <citation type="journal article" date="2023" name="Science">
        <title>Elucidation of the pathway for biosynthesis of saponin adjuvants from the soapbark tree.</title>
        <authorList>
            <person name="Reed J."/>
            <person name="Orme A."/>
            <person name="El-Demerdash A."/>
            <person name="Owen C."/>
            <person name="Martin L.B.B."/>
            <person name="Misra R.C."/>
            <person name="Kikuchi S."/>
            <person name="Rejzek M."/>
            <person name="Martin A.C."/>
            <person name="Harkess A."/>
            <person name="Leebens-Mack J."/>
            <person name="Louveau T."/>
            <person name="Stephenson M.J."/>
            <person name="Osbourn A."/>
        </authorList>
    </citation>
    <scope>NUCLEOTIDE SEQUENCE</scope>
    <source>
        <strain evidence="5">S10</strain>
    </source>
</reference>
<dbReference type="PRINTS" id="PR00320">
    <property type="entry name" value="GPROTEINBRPT"/>
</dbReference>
<sequence>MERKKTLTMNWDGLRDDDDDDRFFETYERISCANALDLDSSDDDDDDEFDDSRISFSSVVSSIQSHKFRNFSTKFMLPTTTPMSPDYDIWMAAPGSITERRKRLLHGMGLDGNKEPSTINTSSELNRAVTKKIENGNDLSKPDEKQASATSSPEETKPERSPLPIVLVRSRSDGDIDPFSISKSRKEELIGSISKQRLTRTNSAIAAPHSRICSYPDGIRVSPKKTSSAVKSMGHSRGLTSMLSNSRFGAFFLIKSLDTGKEFIVNGYDEAGMWNKLSDLQTGKKLTMEEFEKCVGHSPVVKELMRRENVGRSDDDGGSEKKLTGHNYLSKSLRMSKRRGVALLKNIKGVANSMGGFIGDQKEREAQLPPLTPEKKPNKNSSEWVKVRQSGKSYKELSALQLCQEFEAHQGSIWTMRFNFGGNYLASAGEDKVIHVWEVQECDVMSLRPEEGNLTPLHPSLVPSSRDQTGLETPPLSSEKKKKGKSGSKRGNQIPDYVHVAETVFSLSEIPFCSFKGHLDDVLDLSWSRSQLLLSSSMDKTVRLWDLESKTCLKLFAHNDYVTCIHFNPMDDDYFISGSLDGKVRIWSIPERQVVDWSDLNEMVTAVSYTPDGQSALIGSHKGSCRMYSTEDCKLSQTGTIEIRRRKKSHLKKITGFQFAPGNPAEVLITSADSRIRIVDGSEVVHKFIGFRNTSSQIAASFSQDGRYIISASEDSQVYVWKHEELRHAGSVITTRSHEQFLCKDVSVAITWPGAIKGDPPSVPIHSKRHSKRMSQPPSSCGSPARDDNYAVANSKRMLPPLPKKSNNITIEKPSTPPEQEEEHAQISCSESGIGDSFNSDSASIRDVDSPSFSAAASPISSSSSLRSSVQDDIVLTQVEAQCIENQNTEFVNAKLTSFSHQI</sequence>
<dbReference type="Gene3D" id="2.130.10.10">
    <property type="entry name" value="YVTN repeat-like/Quinoprotein amine dehydrogenase"/>
    <property type="match status" value="2"/>
</dbReference>
<accession>A0AAD7LR40</accession>
<keyword evidence="1 3" id="KW-0853">WD repeat</keyword>
<dbReference type="SUPFAM" id="SSF50978">
    <property type="entry name" value="WD40 repeat-like"/>
    <property type="match status" value="1"/>
</dbReference>
<dbReference type="InterPro" id="IPR001680">
    <property type="entry name" value="WD40_rpt"/>
</dbReference>
<evidence type="ECO:0000256" key="1">
    <source>
        <dbReference type="ARBA" id="ARBA00022574"/>
    </source>
</evidence>
<evidence type="ECO:0000256" key="3">
    <source>
        <dbReference type="PROSITE-ProRule" id="PRU00221"/>
    </source>
</evidence>
<evidence type="ECO:0000256" key="4">
    <source>
        <dbReference type="SAM" id="MobiDB-lite"/>
    </source>
</evidence>
<feature type="compositionally biased region" description="Polar residues" evidence="4">
    <location>
        <begin position="827"/>
        <end position="843"/>
    </location>
</feature>
<dbReference type="InterPro" id="IPR015943">
    <property type="entry name" value="WD40/YVTN_repeat-like_dom_sf"/>
</dbReference>
<protein>
    <submittedName>
        <fullName evidence="5">WD repeat-containing protein 44</fullName>
    </submittedName>
</protein>
<evidence type="ECO:0000256" key="2">
    <source>
        <dbReference type="ARBA" id="ARBA00022737"/>
    </source>
</evidence>
<proteinExistence type="predicted"/>
<feature type="region of interest" description="Disordered" evidence="4">
    <location>
        <begin position="454"/>
        <end position="493"/>
    </location>
</feature>
<evidence type="ECO:0000313" key="5">
    <source>
        <dbReference type="EMBL" id="KAJ7961450.1"/>
    </source>
</evidence>
<dbReference type="PROSITE" id="PS50082">
    <property type="entry name" value="WD_REPEATS_2"/>
    <property type="match status" value="4"/>
</dbReference>
<feature type="region of interest" description="Disordered" evidence="4">
    <location>
        <begin position="757"/>
        <end position="866"/>
    </location>
</feature>
<gene>
    <name evidence="5" type="ORF">O6P43_016799</name>
</gene>
<dbReference type="AlphaFoldDB" id="A0AAD7LR40"/>
<dbReference type="FunFam" id="2.130.10.10:FF:000329">
    <property type="entry name" value="WD repeat-containing protein 44"/>
    <property type="match status" value="1"/>
</dbReference>
<feature type="compositionally biased region" description="Low complexity" evidence="4">
    <location>
        <begin position="850"/>
        <end position="866"/>
    </location>
</feature>